<keyword evidence="6" id="KW-1185">Reference proteome</keyword>
<sequence length="420" mass="46374">MACLHVYNISGTTVLELDGEERKRLRCATHFGLALKETIQRLTGTPRFRQRLFFCGHEVGGESPLPDTERMELQLVILPLRQEKSPALIHAAQLGDLTSLTSLLEDGQDPNATNGHFSPLWAAACHGRLKVVKLLLQARADMEIADVEEQRSPLLIAADHGHWDVLHHLLEERANVNHVDSRQRTPLFQAALMGAHAAVKALIQAHANLEKSVDNEIPSPLGVAAETGHLQVMQLLVQAGAKKNQPGPEGRTPLWCAAASRHLLCVRWLLREKADPELGDLEGMTPLSVAAAHGRVDVARALLTGRADVKMVDHQGRSALWTAALNCHVKMVQCLIDANADIEKADQDGVTPLQISMCAEVQQLLSEVQGRFFLALLAICLLFVCTRQSKYVNSCCIDMNIDKYLKSRHRISVIKRKNLN</sequence>
<proteinExistence type="predicted"/>
<gene>
    <name evidence="4" type="ORF">C1SCF055_LOCUS14771</name>
</gene>
<accession>A0A9P1CA94</accession>
<evidence type="ECO:0000313" key="6">
    <source>
        <dbReference type="Proteomes" id="UP001152797"/>
    </source>
</evidence>
<feature type="repeat" description="ANK" evidence="3">
    <location>
        <begin position="282"/>
        <end position="314"/>
    </location>
</feature>
<reference evidence="4" key="1">
    <citation type="submission" date="2022-10" db="EMBL/GenBank/DDBJ databases">
        <authorList>
            <person name="Chen Y."/>
            <person name="Dougan E. K."/>
            <person name="Chan C."/>
            <person name="Rhodes N."/>
            <person name="Thang M."/>
        </authorList>
    </citation>
    <scope>NUCLEOTIDE SEQUENCE</scope>
</reference>
<evidence type="ECO:0000313" key="4">
    <source>
        <dbReference type="EMBL" id="CAI3987507.1"/>
    </source>
</evidence>
<dbReference type="PROSITE" id="PS50297">
    <property type="entry name" value="ANK_REP_REGION"/>
    <property type="match status" value="3"/>
</dbReference>
<protein>
    <submittedName>
        <fullName evidence="5">Ankyrin repeat, PH and SEC7 domain containing protein secG</fullName>
    </submittedName>
</protein>
<dbReference type="Pfam" id="PF12796">
    <property type="entry name" value="Ank_2"/>
    <property type="match status" value="2"/>
</dbReference>
<evidence type="ECO:0000256" key="1">
    <source>
        <dbReference type="ARBA" id="ARBA00022737"/>
    </source>
</evidence>
<dbReference type="SUPFAM" id="SSF48403">
    <property type="entry name" value="Ankyrin repeat"/>
    <property type="match status" value="1"/>
</dbReference>
<dbReference type="InterPro" id="IPR002110">
    <property type="entry name" value="Ankyrin_rpt"/>
</dbReference>
<feature type="repeat" description="ANK" evidence="3">
    <location>
        <begin position="149"/>
        <end position="181"/>
    </location>
</feature>
<name>A0A9P1CA94_9DINO</name>
<feature type="repeat" description="ANK" evidence="3">
    <location>
        <begin position="315"/>
        <end position="347"/>
    </location>
</feature>
<dbReference type="AlphaFoldDB" id="A0A9P1CA94"/>
<dbReference type="PANTHER" id="PTHR24201">
    <property type="entry name" value="ANK_REP_REGION DOMAIN-CONTAINING PROTEIN"/>
    <property type="match status" value="1"/>
</dbReference>
<keyword evidence="1" id="KW-0677">Repeat</keyword>
<comment type="caution">
    <text evidence="4">The sequence shown here is derived from an EMBL/GenBank/DDBJ whole genome shotgun (WGS) entry which is preliminary data.</text>
</comment>
<evidence type="ECO:0000256" key="3">
    <source>
        <dbReference type="PROSITE-ProRule" id="PRU00023"/>
    </source>
</evidence>
<dbReference type="PANTHER" id="PTHR24201:SF15">
    <property type="entry name" value="ANKYRIN REPEAT DOMAIN-CONTAINING PROTEIN 66"/>
    <property type="match status" value="1"/>
</dbReference>
<dbReference type="Proteomes" id="UP001152797">
    <property type="component" value="Unassembled WGS sequence"/>
</dbReference>
<dbReference type="EMBL" id="CAMXCT020001173">
    <property type="protein sequence ID" value="CAL1140882.1"/>
    <property type="molecule type" value="Genomic_DNA"/>
</dbReference>
<dbReference type="OrthoDB" id="341259at2759"/>
<organism evidence="4">
    <name type="scientific">Cladocopium goreaui</name>
    <dbReference type="NCBI Taxonomy" id="2562237"/>
    <lineage>
        <taxon>Eukaryota</taxon>
        <taxon>Sar</taxon>
        <taxon>Alveolata</taxon>
        <taxon>Dinophyceae</taxon>
        <taxon>Suessiales</taxon>
        <taxon>Symbiodiniaceae</taxon>
        <taxon>Cladocopium</taxon>
    </lineage>
</organism>
<feature type="repeat" description="ANK" evidence="3">
    <location>
        <begin position="115"/>
        <end position="147"/>
    </location>
</feature>
<dbReference type="EMBL" id="CAMXCT030001173">
    <property type="protein sequence ID" value="CAL4774819.1"/>
    <property type="molecule type" value="Genomic_DNA"/>
</dbReference>
<dbReference type="Pfam" id="PF13606">
    <property type="entry name" value="Ank_3"/>
    <property type="match status" value="1"/>
</dbReference>
<dbReference type="SMART" id="SM00248">
    <property type="entry name" value="ANK"/>
    <property type="match status" value="8"/>
</dbReference>
<dbReference type="Gene3D" id="1.25.40.20">
    <property type="entry name" value="Ankyrin repeat-containing domain"/>
    <property type="match status" value="3"/>
</dbReference>
<keyword evidence="2 3" id="KW-0040">ANK repeat</keyword>
<reference evidence="5 6" key="2">
    <citation type="submission" date="2024-05" db="EMBL/GenBank/DDBJ databases">
        <authorList>
            <person name="Chen Y."/>
            <person name="Shah S."/>
            <person name="Dougan E. K."/>
            <person name="Thang M."/>
            <person name="Chan C."/>
        </authorList>
    </citation>
    <scope>NUCLEOTIDE SEQUENCE [LARGE SCALE GENOMIC DNA]</scope>
</reference>
<feature type="repeat" description="ANK" evidence="3">
    <location>
        <begin position="216"/>
        <end position="248"/>
    </location>
</feature>
<dbReference type="EMBL" id="CAMXCT010001173">
    <property type="protein sequence ID" value="CAI3987507.1"/>
    <property type="molecule type" value="Genomic_DNA"/>
</dbReference>
<dbReference type="PROSITE" id="PS50088">
    <property type="entry name" value="ANK_REPEAT"/>
    <property type="match status" value="6"/>
</dbReference>
<feature type="repeat" description="ANK" evidence="3">
    <location>
        <begin position="249"/>
        <end position="281"/>
    </location>
</feature>
<dbReference type="InterPro" id="IPR050776">
    <property type="entry name" value="Ank_Repeat/CDKN_Inhibitor"/>
</dbReference>
<evidence type="ECO:0000313" key="5">
    <source>
        <dbReference type="EMBL" id="CAL4774819.1"/>
    </source>
</evidence>
<evidence type="ECO:0000256" key="2">
    <source>
        <dbReference type="ARBA" id="ARBA00023043"/>
    </source>
</evidence>
<dbReference type="InterPro" id="IPR036770">
    <property type="entry name" value="Ankyrin_rpt-contain_sf"/>
</dbReference>